<name>A0A067KFT9_JATCU</name>
<dbReference type="PANTHER" id="PTHR32108:SF9">
    <property type="entry name" value="REVERSE TRANSCRIPTASE RNASE H-LIKE DOMAIN-CONTAINING PROTEIN"/>
    <property type="match status" value="1"/>
</dbReference>
<evidence type="ECO:0000313" key="3">
    <source>
        <dbReference type="Proteomes" id="UP000027138"/>
    </source>
</evidence>
<feature type="region of interest" description="Disordered" evidence="1">
    <location>
        <begin position="165"/>
        <end position="184"/>
    </location>
</feature>
<dbReference type="Proteomes" id="UP000027138">
    <property type="component" value="Unassembled WGS sequence"/>
</dbReference>
<feature type="compositionally biased region" description="Polar residues" evidence="1">
    <location>
        <begin position="65"/>
        <end position="91"/>
    </location>
</feature>
<sequence>MGDNNEMRPKDQELIRIFCRSLLPFFKERMLAQPLIDFSLVQRAGLNIEELYKEEEKKNRGFGNYRSSHSGQNKSAGNAATNQSGSSNTVGAVNERARREFTDLGKPLSTVMRSCIKNGVLSKLPFNPSRPIQGKFIDQNCEYHQCKGHSTDNCFRLKHDIQDLIDSGKITKPPERSKPTPENH</sequence>
<feature type="compositionally biased region" description="Basic and acidic residues" evidence="1">
    <location>
        <begin position="172"/>
        <end position="184"/>
    </location>
</feature>
<feature type="region of interest" description="Disordered" evidence="1">
    <location>
        <begin position="59"/>
        <end position="94"/>
    </location>
</feature>
<organism evidence="2 3">
    <name type="scientific">Jatropha curcas</name>
    <name type="common">Barbados nut</name>
    <dbReference type="NCBI Taxonomy" id="180498"/>
    <lineage>
        <taxon>Eukaryota</taxon>
        <taxon>Viridiplantae</taxon>
        <taxon>Streptophyta</taxon>
        <taxon>Embryophyta</taxon>
        <taxon>Tracheophyta</taxon>
        <taxon>Spermatophyta</taxon>
        <taxon>Magnoliopsida</taxon>
        <taxon>eudicotyledons</taxon>
        <taxon>Gunneridae</taxon>
        <taxon>Pentapetalae</taxon>
        <taxon>rosids</taxon>
        <taxon>fabids</taxon>
        <taxon>Malpighiales</taxon>
        <taxon>Euphorbiaceae</taxon>
        <taxon>Crotonoideae</taxon>
        <taxon>Jatropheae</taxon>
        <taxon>Jatropha</taxon>
    </lineage>
</organism>
<protein>
    <submittedName>
        <fullName evidence="2">Uncharacterized protein</fullName>
    </submittedName>
</protein>
<evidence type="ECO:0000313" key="2">
    <source>
        <dbReference type="EMBL" id="KDP30689.1"/>
    </source>
</evidence>
<evidence type="ECO:0000256" key="1">
    <source>
        <dbReference type="SAM" id="MobiDB-lite"/>
    </source>
</evidence>
<dbReference type="PANTHER" id="PTHR32108">
    <property type="entry name" value="DNA-DIRECTED RNA POLYMERASE SUBUNIT ALPHA"/>
    <property type="match status" value="1"/>
</dbReference>
<dbReference type="EMBL" id="KK914650">
    <property type="protein sequence ID" value="KDP30689.1"/>
    <property type="molecule type" value="Genomic_DNA"/>
</dbReference>
<proteinExistence type="predicted"/>
<dbReference type="OrthoDB" id="1436520at2759"/>
<reference evidence="2 3" key="1">
    <citation type="journal article" date="2014" name="PLoS ONE">
        <title>Global Analysis of Gene Expression Profiles in Physic Nut (Jatropha curcas L.) Seedlings Exposed to Salt Stress.</title>
        <authorList>
            <person name="Zhang L."/>
            <person name="Zhang C."/>
            <person name="Wu P."/>
            <person name="Chen Y."/>
            <person name="Li M."/>
            <person name="Jiang H."/>
            <person name="Wu G."/>
        </authorList>
    </citation>
    <scope>NUCLEOTIDE SEQUENCE [LARGE SCALE GENOMIC DNA]</scope>
    <source>
        <strain evidence="3">cv. GZQX0401</strain>
        <tissue evidence="2">Young leaves</tissue>
    </source>
</reference>
<dbReference type="STRING" id="180498.A0A067KFT9"/>
<dbReference type="AlphaFoldDB" id="A0A067KFT9"/>
<keyword evidence="3" id="KW-1185">Reference proteome</keyword>
<gene>
    <name evidence="2" type="ORF">JCGZ_16396</name>
</gene>
<accession>A0A067KFT9</accession>